<accession>A0AAX4KI18</accession>
<dbReference type="RefSeq" id="XP_066083344.1">
    <property type="nucleotide sequence ID" value="XM_066227247.1"/>
</dbReference>
<dbReference type="PANTHER" id="PTHR43205:SF19">
    <property type="entry name" value="ENOYL REDUCTASE (ER) DOMAIN-CONTAINING PROTEIN"/>
    <property type="match status" value="1"/>
</dbReference>
<dbReference type="AlphaFoldDB" id="A0AAX4KI18"/>
<dbReference type="CDD" id="cd05288">
    <property type="entry name" value="PGDH"/>
    <property type="match status" value="1"/>
</dbReference>
<dbReference type="SUPFAM" id="SSF50129">
    <property type="entry name" value="GroES-like"/>
    <property type="match status" value="1"/>
</dbReference>
<dbReference type="InterPro" id="IPR036291">
    <property type="entry name" value="NAD(P)-bd_dom_sf"/>
</dbReference>
<evidence type="ECO:0000256" key="1">
    <source>
        <dbReference type="ARBA" id="ARBA00023002"/>
    </source>
</evidence>
<proteinExistence type="predicted"/>
<name>A0AAX4KI18_9TREE</name>
<feature type="domain" description="Alcohol dehydrogenase-like C-terminal" evidence="2">
    <location>
        <begin position="175"/>
        <end position="305"/>
    </location>
</feature>
<dbReference type="GO" id="GO:0016628">
    <property type="term" value="F:oxidoreductase activity, acting on the CH-CH group of donors, NAD or NADP as acceptor"/>
    <property type="evidence" value="ECO:0007669"/>
    <property type="project" value="InterPro"/>
</dbReference>
<protein>
    <recommendedName>
        <fullName evidence="6">Enoyl reductase (ER) domain-containing protein</fullName>
    </recommendedName>
</protein>
<keyword evidence="5" id="KW-1185">Reference proteome</keyword>
<dbReference type="SUPFAM" id="SSF51735">
    <property type="entry name" value="NAD(P)-binding Rossmann-fold domains"/>
    <property type="match status" value="1"/>
</dbReference>
<dbReference type="KEGG" id="ker:91102255"/>
<dbReference type="InterPro" id="IPR045010">
    <property type="entry name" value="MDR_fam"/>
</dbReference>
<dbReference type="EMBL" id="CP144089">
    <property type="protein sequence ID" value="WWD05377.1"/>
    <property type="molecule type" value="Genomic_DNA"/>
</dbReference>
<evidence type="ECO:0000259" key="3">
    <source>
        <dbReference type="Pfam" id="PF16884"/>
    </source>
</evidence>
<dbReference type="Gene3D" id="3.40.50.720">
    <property type="entry name" value="NAD(P)-binding Rossmann-like Domain"/>
    <property type="match status" value="1"/>
</dbReference>
<evidence type="ECO:0008006" key="6">
    <source>
        <dbReference type="Google" id="ProtNLM"/>
    </source>
</evidence>
<keyword evidence="1" id="KW-0560">Oxidoreductase</keyword>
<reference evidence="4 5" key="1">
    <citation type="submission" date="2024-01" db="EMBL/GenBank/DDBJ databases">
        <title>Comparative genomics of Cryptococcus and Kwoniella reveals pathogenesis evolution and contrasting modes of karyotype evolution via chromosome fusion or intercentromeric recombination.</title>
        <authorList>
            <person name="Coelho M.A."/>
            <person name="David-Palma M."/>
            <person name="Shea T."/>
            <person name="Bowers K."/>
            <person name="McGinley-Smith S."/>
            <person name="Mohammad A.W."/>
            <person name="Gnirke A."/>
            <person name="Yurkov A.M."/>
            <person name="Nowrousian M."/>
            <person name="Sun S."/>
            <person name="Cuomo C.A."/>
            <person name="Heitman J."/>
        </authorList>
    </citation>
    <scope>NUCLEOTIDE SEQUENCE [LARGE SCALE GENOMIC DNA]</scope>
    <source>
        <strain evidence="4 5">PYCC6329</strain>
    </source>
</reference>
<sequence>MSSSSSDLPKKHKVWLLKTRPTDKSTPNEFELTTRPTPTIDDLKEGQVLIKNTSLGNDPAQRLWMDGSIDPKRLYIKPILVGDAIRASTMGTVVLSKSNKWNVGDNVYGDGAWAEYSVVEDSGPLTGKEINIQGQSPYLTNSILGLTGQTAWVGAFKEMELKPEHVLVVSGAAGAVGSTLIQIAKKVIGVRTVIGIAGGKDKCEWVKSIGADDCVDYKDPNYPEHLKKLLPDYADRFFDNVGGEILDNMLTLMKRHGFVSICRAIAGYNDEGMTLKHWGELIYNRFTIKGMLIFDHTAVLDQAVSELTQWIRNGTISNTESETIIEGKFEDIPEIYNKLFSGGNKGKLITKLVSA</sequence>
<dbReference type="Pfam" id="PF16884">
    <property type="entry name" value="ADH_N_2"/>
    <property type="match status" value="1"/>
</dbReference>
<dbReference type="InterPro" id="IPR013149">
    <property type="entry name" value="ADH-like_C"/>
</dbReference>
<gene>
    <name evidence="4" type="ORF">V865_003451</name>
</gene>
<evidence type="ECO:0000313" key="5">
    <source>
        <dbReference type="Proteomes" id="UP001358614"/>
    </source>
</evidence>
<dbReference type="GeneID" id="91102255"/>
<dbReference type="Proteomes" id="UP001358614">
    <property type="component" value="Chromosome 1"/>
</dbReference>
<feature type="domain" description="Oxidoreductase N-terminal" evidence="3">
    <location>
        <begin position="13"/>
        <end position="122"/>
    </location>
</feature>
<dbReference type="InterPro" id="IPR041694">
    <property type="entry name" value="ADH_N_2"/>
</dbReference>
<dbReference type="InterPro" id="IPR011032">
    <property type="entry name" value="GroES-like_sf"/>
</dbReference>
<organism evidence="4 5">
    <name type="scientific">Kwoniella europaea PYCC6329</name>
    <dbReference type="NCBI Taxonomy" id="1423913"/>
    <lineage>
        <taxon>Eukaryota</taxon>
        <taxon>Fungi</taxon>
        <taxon>Dikarya</taxon>
        <taxon>Basidiomycota</taxon>
        <taxon>Agaricomycotina</taxon>
        <taxon>Tremellomycetes</taxon>
        <taxon>Tremellales</taxon>
        <taxon>Cryptococcaceae</taxon>
        <taxon>Kwoniella</taxon>
    </lineage>
</organism>
<evidence type="ECO:0000259" key="2">
    <source>
        <dbReference type="Pfam" id="PF00107"/>
    </source>
</evidence>
<dbReference type="PANTHER" id="PTHR43205">
    <property type="entry name" value="PROSTAGLANDIN REDUCTASE"/>
    <property type="match status" value="1"/>
</dbReference>
<dbReference type="Pfam" id="PF00107">
    <property type="entry name" value="ADH_zinc_N"/>
    <property type="match status" value="1"/>
</dbReference>
<dbReference type="Gene3D" id="3.90.180.10">
    <property type="entry name" value="Medium-chain alcohol dehydrogenases, catalytic domain"/>
    <property type="match status" value="1"/>
</dbReference>
<evidence type="ECO:0000313" key="4">
    <source>
        <dbReference type="EMBL" id="WWD05377.1"/>
    </source>
</evidence>